<dbReference type="Pfam" id="PF17289">
    <property type="entry name" value="Terminase_6C"/>
    <property type="match status" value="1"/>
</dbReference>
<feature type="domain" description="Terminase large subunit gp17-like C-terminal" evidence="2">
    <location>
        <begin position="301"/>
        <end position="442"/>
    </location>
</feature>
<dbReference type="Pfam" id="PF03237">
    <property type="entry name" value="Terminase_6N"/>
    <property type="match status" value="1"/>
</dbReference>
<proteinExistence type="predicted"/>
<reference evidence="4" key="1">
    <citation type="submission" date="2015-10" db="EMBL/GenBank/DDBJ databases">
        <title>Draft Genome Sequences of 11 Lactococcus lactis subspecies cremoris strains.</title>
        <authorList>
            <person name="Wels M."/>
            <person name="Backus L."/>
            <person name="Boekhorst J."/>
            <person name="Dijkstra A."/>
            <person name="Beerthuizen M."/>
            <person name="Kelly W."/>
            <person name="Siezen R."/>
            <person name="Bachmann H."/>
            <person name="Van Hijum S."/>
        </authorList>
    </citation>
    <scope>NUCLEOTIDE SEQUENCE [LARGE SCALE GENOMIC DNA]</scope>
    <source>
        <strain evidence="4">LMG8520</strain>
    </source>
</reference>
<dbReference type="NCBIfam" id="TIGR01630">
    <property type="entry name" value="psiM2_ORF9"/>
    <property type="match status" value="1"/>
</dbReference>
<evidence type="ECO:0000256" key="1">
    <source>
        <dbReference type="ARBA" id="ARBA00022612"/>
    </source>
</evidence>
<dbReference type="PATRIC" id="fig|1360.106.peg.1458"/>
<evidence type="ECO:0000259" key="2">
    <source>
        <dbReference type="Pfam" id="PF17289"/>
    </source>
</evidence>
<dbReference type="InterPro" id="IPR035421">
    <property type="entry name" value="Terminase_6C"/>
</dbReference>
<sequence length="470" mass="54030">MDKIALGAKIELSKRFFFDYCNLIMPSFYKRDRAYLVTMCEEFQSFLNDDEHDVLVLNLPPRHGKSLTLGKFVEWVLGNDHTKKIMTGSYNETLSTVFSKNVRNTLQEEKADENKIVYSDIFDAAIKYGDAAKNLWSLSDGYNNYLATSPTGTATGFGADIIIIDDVIKNAEEANNATVLEKHWEWFVNTMLSRLESGGKIIINMTRWHSEDLAGRALRELPKNGYRVKHINFKAFNEQTSEMLCDDVLTLEDYKRKVKTMGADIASANYQQEPIDVKGRLYSEFQTYNARSEYKKIWNYCDTADTGKDYLCSIVWGETSDGFADVLDIIYTQKPMEYTENAVANQLINNRVNASRIERNNGGRSFARSVRDKIQGKVACAVEDFFQGNNKEARIYSNSYWIEQHVRFPNDWRTRFPEYYQAMTTYQREGKNKHDDAPDATTGIAETMTSNRNSKVDVEKTINKFKKLGL</sequence>
<accession>A0A0V8CXE9</accession>
<dbReference type="InterPro" id="IPR006517">
    <property type="entry name" value="Phage_terminase_lsu-like_C"/>
</dbReference>
<evidence type="ECO:0000313" key="3">
    <source>
        <dbReference type="EMBL" id="KSU05880.1"/>
    </source>
</evidence>
<protein>
    <submittedName>
        <fullName evidence="3">Phage terminase large subunit</fullName>
    </submittedName>
</protein>
<dbReference type="AlphaFoldDB" id="A0A0V8CXE9"/>
<evidence type="ECO:0000313" key="4">
    <source>
        <dbReference type="Proteomes" id="UP000054230"/>
    </source>
</evidence>
<dbReference type="Proteomes" id="UP000054230">
    <property type="component" value="Unassembled WGS sequence"/>
</dbReference>
<name>A0A0V8CXE9_LACLL</name>
<organism evidence="3 4">
    <name type="scientific">Lactococcus lactis subsp. lactis</name>
    <name type="common">Streptococcus lactis</name>
    <dbReference type="NCBI Taxonomy" id="1360"/>
    <lineage>
        <taxon>Bacteria</taxon>
        <taxon>Bacillati</taxon>
        <taxon>Bacillota</taxon>
        <taxon>Bacilli</taxon>
        <taxon>Lactobacillales</taxon>
        <taxon>Streptococcaceae</taxon>
        <taxon>Lactococcus</taxon>
    </lineage>
</organism>
<dbReference type="EMBL" id="LKLP01000117">
    <property type="protein sequence ID" value="KSU05880.1"/>
    <property type="molecule type" value="Genomic_DNA"/>
</dbReference>
<gene>
    <name evidence="3" type="ORF">LMG8520_2331</name>
</gene>
<keyword evidence="1" id="KW-1188">Viral release from host cell</keyword>
<comment type="caution">
    <text evidence="3">The sequence shown here is derived from an EMBL/GenBank/DDBJ whole genome shotgun (WGS) entry which is preliminary data.</text>
</comment>
<dbReference type="RefSeq" id="WP_058210436.1">
    <property type="nucleotide sequence ID" value="NZ_LKLP01000117.1"/>
</dbReference>